<comment type="caution">
    <text evidence="1">The sequence shown here is derived from an EMBL/GenBank/DDBJ whole genome shotgun (WGS) entry which is preliminary data.</text>
</comment>
<dbReference type="SUPFAM" id="SSF52047">
    <property type="entry name" value="RNI-like"/>
    <property type="match status" value="1"/>
</dbReference>
<gene>
    <name evidence="1" type="ORF">PHISCL_07552</name>
</gene>
<protein>
    <submittedName>
        <fullName evidence="1">Uncharacterized protein</fullName>
    </submittedName>
</protein>
<evidence type="ECO:0000313" key="1">
    <source>
        <dbReference type="EMBL" id="RJE20122.1"/>
    </source>
</evidence>
<evidence type="ECO:0000313" key="2">
    <source>
        <dbReference type="Proteomes" id="UP000266188"/>
    </source>
</evidence>
<organism evidence="1 2">
    <name type="scientific">Aspergillus sclerotialis</name>
    <dbReference type="NCBI Taxonomy" id="2070753"/>
    <lineage>
        <taxon>Eukaryota</taxon>
        <taxon>Fungi</taxon>
        <taxon>Dikarya</taxon>
        <taxon>Ascomycota</taxon>
        <taxon>Pezizomycotina</taxon>
        <taxon>Eurotiomycetes</taxon>
        <taxon>Eurotiomycetidae</taxon>
        <taxon>Eurotiales</taxon>
        <taxon>Aspergillaceae</taxon>
        <taxon>Aspergillus</taxon>
        <taxon>Aspergillus subgen. Polypaecilum</taxon>
    </lineage>
</organism>
<dbReference type="EMBL" id="MVGC01000337">
    <property type="protein sequence ID" value="RJE20122.1"/>
    <property type="molecule type" value="Genomic_DNA"/>
</dbReference>
<name>A0A3A2ZAI5_9EURO</name>
<accession>A0A3A2ZAI5</accession>
<sequence length="209" mass="23336">MSRVDKGLLQEPKFITACSSLEALTFRYTMDTEDTVVFMAQLIQHATRLQRLRIDADYSDHSTTLMSHLYSTQITLSIRELTLENAHVGSSHAFNGFLASFKRSLAKVSFAAIHLDSGEWASVLRALSKFPSLTEISTYVLGQAESQRVHFPAVLQDPIVDPVLGTKFSYTVKKLRQGHRTLMVAYSGRSMAIALQKMANFATPYNVIS</sequence>
<reference evidence="2" key="1">
    <citation type="submission" date="2017-02" db="EMBL/GenBank/DDBJ databases">
        <authorList>
            <person name="Tafer H."/>
            <person name="Lopandic K."/>
        </authorList>
    </citation>
    <scope>NUCLEOTIDE SEQUENCE [LARGE SCALE GENOMIC DNA]</scope>
    <source>
        <strain evidence="2">CBS 366.77</strain>
    </source>
</reference>
<dbReference type="OrthoDB" id="4478234at2759"/>
<proteinExistence type="predicted"/>
<dbReference type="AlphaFoldDB" id="A0A3A2ZAI5"/>
<dbReference type="Proteomes" id="UP000266188">
    <property type="component" value="Unassembled WGS sequence"/>
</dbReference>
<keyword evidence="2" id="KW-1185">Reference proteome</keyword>